<keyword evidence="3" id="KW-1185">Reference proteome</keyword>
<evidence type="ECO:0000313" key="3">
    <source>
        <dbReference type="Proteomes" id="UP000789342"/>
    </source>
</evidence>
<accession>A0A9N8ZL17</accession>
<reference evidence="2" key="1">
    <citation type="submission" date="2021-06" db="EMBL/GenBank/DDBJ databases">
        <authorList>
            <person name="Kallberg Y."/>
            <person name="Tangrot J."/>
            <person name="Rosling A."/>
        </authorList>
    </citation>
    <scope>NUCLEOTIDE SEQUENCE</scope>
    <source>
        <strain evidence="2">CL551</strain>
    </source>
</reference>
<name>A0A9N8ZL17_9GLOM</name>
<evidence type="ECO:0000256" key="1">
    <source>
        <dbReference type="SAM" id="MobiDB-lite"/>
    </source>
</evidence>
<comment type="caution">
    <text evidence="2">The sequence shown here is derived from an EMBL/GenBank/DDBJ whole genome shotgun (WGS) entry which is preliminary data.</text>
</comment>
<protein>
    <submittedName>
        <fullName evidence="2">18477_t:CDS:1</fullName>
    </submittedName>
</protein>
<sequence>MEPNNGRRNGRNIHHEQQALEKHQTPFFGEHARIDDSDEDKYVSDPENPDHQ</sequence>
<organism evidence="2 3">
    <name type="scientific">Acaulospora morrowiae</name>
    <dbReference type="NCBI Taxonomy" id="94023"/>
    <lineage>
        <taxon>Eukaryota</taxon>
        <taxon>Fungi</taxon>
        <taxon>Fungi incertae sedis</taxon>
        <taxon>Mucoromycota</taxon>
        <taxon>Glomeromycotina</taxon>
        <taxon>Glomeromycetes</taxon>
        <taxon>Diversisporales</taxon>
        <taxon>Acaulosporaceae</taxon>
        <taxon>Acaulospora</taxon>
    </lineage>
</organism>
<feature type="compositionally biased region" description="Basic and acidic residues" evidence="1">
    <location>
        <begin position="13"/>
        <end position="52"/>
    </location>
</feature>
<dbReference type="AlphaFoldDB" id="A0A9N8ZL17"/>
<dbReference type="EMBL" id="CAJVPV010001500">
    <property type="protein sequence ID" value="CAG8499679.1"/>
    <property type="molecule type" value="Genomic_DNA"/>
</dbReference>
<feature type="region of interest" description="Disordered" evidence="1">
    <location>
        <begin position="1"/>
        <end position="52"/>
    </location>
</feature>
<dbReference type="Proteomes" id="UP000789342">
    <property type="component" value="Unassembled WGS sequence"/>
</dbReference>
<evidence type="ECO:0000313" key="2">
    <source>
        <dbReference type="EMBL" id="CAG8499679.1"/>
    </source>
</evidence>
<proteinExistence type="predicted"/>
<gene>
    <name evidence="2" type="ORF">AMORRO_LOCUS3190</name>
</gene>